<dbReference type="PANTHER" id="PTHR36459">
    <property type="entry name" value="ORF"/>
    <property type="match status" value="1"/>
</dbReference>
<evidence type="ECO:0000313" key="5">
    <source>
        <dbReference type="Proteomes" id="UP000591131"/>
    </source>
</evidence>
<dbReference type="PANTHER" id="PTHR36459:SF1">
    <property type="entry name" value="FATTY ACID DESATURASE DOMAIN-CONTAINING PROTEIN-RELATED"/>
    <property type="match status" value="1"/>
</dbReference>
<keyword evidence="5" id="KW-1185">Reference proteome</keyword>
<dbReference type="GO" id="GO:0006629">
    <property type="term" value="P:lipid metabolic process"/>
    <property type="evidence" value="ECO:0007669"/>
    <property type="project" value="InterPro"/>
</dbReference>
<name>A0A7J6MJM8_PERCH</name>
<feature type="transmembrane region" description="Helical" evidence="1">
    <location>
        <begin position="119"/>
        <end position="139"/>
    </location>
</feature>
<organism evidence="4 5">
    <name type="scientific">Perkinsus chesapeaki</name>
    <name type="common">Clam parasite</name>
    <name type="synonym">Perkinsus andrewsi</name>
    <dbReference type="NCBI Taxonomy" id="330153"/>
    <lineage>
        <taxon>Eukaryota</taxon>
        <taxon>Sar</taxon>
        <taxon>Alveolata</taxon>
        <taxon>Perkinsozoa</taxon>
        <taxon>Perkinsea</taxon>
        <taxon>Perkinsida</taxon>
        <taxon>Perkinsidae</taxon>
        <taxon>Perkinsus</taxon>
    </lineage>
</organism>
<keyword evidence="2" id="KW-0732">Signal</keyword>
<keyword evidence="1" id="KW-0472">Membrane</keyword>
<comment type="caution">
    <text evidence="4">The sequence shown here is derived from an EMBL/GenBank/DDBJ whole genome shotgun (WGS) entry which is preliminary data.</text>
</comment>
<feature type="transmembrane region" description="Helical" evidence="1">
    <location>
        <begin position="87"/>
        <end position="107"/>
    </location>
</feature>
<feature type="signal peptide" evidence="2">
    <location>
        <begin position="1"/>
        <end position="17"/>
    </location>
</feature>
<proteinExistence type="predicted"/>
<feature type="transmembrane region" description="Helical" evidence="1">
    <location>
        <begin position="307"/>
        <end position="329"/>
    </location>
</feature>
<accession>A0A7J6MJM8</accession>
<dbReference type="Proteomes" id="UP000591131">
    <property type="component" value="Unassembled WGS sequence"/>
</dbReference>
<reference evidence="4 5" key="1">
    <citation type="submission" date="2020-04" db="EMBL/GenBank/DDBJ databases">
        <title>Perkinsus chesapeaki whole genome sequence.</title>
        <authorList>
            <person name="Bogema D.R."/>
        </authorList>
    </citation>
    <scope>NUCLEOTIDE SEQUENCE [LARGE SCALE GENOMIC DNA]</scope>
    <source>
        <strain evidence="4">ATCC PRA-425</strain>
    </source>
</reference>
<evidence type="ECO:0000259" key="3">
    <source>
        <dbReference type="Pfam" id="PF00487"/>
    </source>
</evidence>
<dbReference type="EMBL" id="JAAPAO010000129">
    <property type="protein sequence ID" value="KAF4671753.1"/>
    <property type="molecule type" value="Genomic_DNA"/>
</dbReference>
<keyword evidence="1" id="KW-1133">Transmembrane helix</keyword>
<evidence type="ECO:0000256" key="1">
    <source>
        <dbReference type="SAM" id="Phobius"/>
    </source>
</evidence>
<feature type="chain" id="PRO_5029524812" description="Fatty acid desaturase domain-containing protein" evidence="2">
    <location>
        <begin position="18"/>
        <end position="580"/>
    </location>
</feature>
<gene>
    <name evidence="4" type="ORF">FOL47_001251</name>
</gene>
<keyword evidence="1" id="KW-0812">Transmembrane</keyword>
<dbReference type="InterPro" id="IPR005804">
    <property type="entry name" value="FA_desaturase_dom"/>
</dbReference>
<dbReference type="Pfam" id="PF00487">
    <property type="entry name" value="FA_desaturase"/>
    <property type="match status" value="1"/>
</dbReference>
<protein>
    <recommendedName>
        <fullName evidence="3">Fatty acid desaturase domain-containing protein</fullName>
    </recommendedName>
</protein>
<evidence type="ECO:0000256" key="2">
    <source>
        <dbReference type="SAM" id="SignalP"/>
    </source>
</evidence>
<evidence type="ECO:0000313" key="4">
    <source>
        <dbReference type="EMBL" id="KAF4671753.1"/>
    </source>
</evidence>
<feature type="transmembrane region" description="Helical" evidence="1">
    <location>
        <begin position="257"/>
        <end position="278"/>
    </location>
</feature>
<dbReference type="OrthoDB" id="1470350at2759"/>
<feature type="transmembrane region" description="Helical" evidence="1">
    <location>
        <begin position="424"/>
        <end position="447"/>
    </location>
</feature>
<sequence>MVFVCGFIATAICLAAAFDTRSLKSMFFVASRVTSLKTKLMVSTNWIVSWAFVATFCLQSQDGRFRGVLHKLSPAVDIAPRPSPRGYLLLASLWYLVTVFACISLRLQFNKPRGSMRTVLGLSQPAALYWVTTALVLAIDRDPMEAMTLVATHLLVILLYKLWLNNRCQTLSTDISRTPTASSASMSKVAILSSSLLLITAPLTASLIATTILIYAILNRLMWGALTPKRIRESIKNKGTAALKTIARSIMTQERSYIYLPAHVLAFVVPTFMLYIYIMERRSPYDGWFMVNPTHFLTYHLFRMGPYFTFFACTHAMVHIEAHASVPMFKGRWRIFNRIIEWWSFMFYGGVPEGYKVGHNKVHHKYNNGILDDSATLEYDRRSPLQFVAYLGKFYLFWSGLSVSWHLYGRGEKALAWKQFRGTLVYYGIMAMMLLVNWRFALAYWVYPHLEAVTLLAAINYTWHAWVDPKDPDNDYITSITILDGHYNTFEADFHVVHHQHPTLWYADHPKMFEKEIETYKKHKATVFRGTQAFEIFILIITNNLDRLATLFVDLSGQMSHSEIKELLEYRMSAIPPKRE</sequence>
<feature type="domain" description="Fatty acid desaturase" evidence="3">
    <location>
        <begin position="308"/>
        <end position="528"/>
    </location>
</feature>
<feature type="transmembrane region" description="Helical" evidence="1">
    <location>
        <begin position="387"/>
        <end position="408"/>
    </location>
</feature>
<feature type="transmembrane region" description="Helical" evidence="1">
    <location>
        <begin position="196"/>
        <end position="218"/>
    </location>
</feature>
<dbReference type="AlphaFoldDB" id="A0A7J6MJM8"/>